<reference evidence="2" key="1">
    <citation type="journal article" date="2022" name="Int. J. Mol. Sci.">
        <title>Draft Genome of Tanacetum Coccineum: Genomic Comparison of Closely Related Tanacetum-Family Plants.</title>
        <authorList>
            <person name="Yamashiro T."/>
            <person name="Shiraishi A."/>
            <person name="Nakayama K."/>
            <person name="Satake H."/>
        </authorList>
    </citation>
    <scope>NUCLEOTIDE SEQUENCE</scope>
</reference>
<feature type="compositionally biased region" description="Acidic residues" evidence="1">
    <location>
        <begin position="330"/>
        <end position="355"/>
    </location>
</feature>
<gene>
    <name evidence="2" type="ORF">Tco_0877002</name>
</gene>
<dbReference type="Proteomes" id="UP001151760">
    <property type="component" value="Unassembled WGS sequence"/>
</dbReference>
<feature type="region of interest" description="Disordered" evidence="1">
    <location>
        <begin position="267"/>
        <end position="405"/>
    </location>
</feature>
<organism evidence="2 3">
    <name type="scientific">Tanacetum coccineum</name>
    <dbReference type="NCBI Taxonomy" id="301880"/>
    <lineage>
        <taxon>Eukaryota</taxon>
        <taxon>Viridiplantae</taxon>
        <taxon>Streptophyta</taxon>
        <taxon>Embryophyta</taxon>
        <taxon>Tracheophyta</taxon>
        <taxon>Spermatophyta</taxon>
        <taxon>Magnoliopsida</taxon>
        <taxon>eudicotyledons</taxon>
        <taxon>Gunneridae</taxon>
        <taxon>Pentapetalae</taxon>
        <taxon>asterids</taxon>
        <taxon>campanulids</taxon>
        <taxon>Asterales</taxon>
        <taxon>Asteraceae</taxon>
        <taxon>Asteroideae</taxon>
        <taxon>Anthemideae</taxon>
        <taxon>Anthemidinae</taxon>
        <taxon>Tanacetum</taxon>
    </lineage>
</organism>
<feature type="compositionally biased region" description="Acidic residues" evidence="1">
    <location>
        <begin position="380"/>
        <end position="389"/>
    </location>
</feature>
<feature type="compositionally biased region" description="Basic and acidic residues" evidence="1">
    <location>
        <begin position="356"/>
        <end position="374"/>
    </location>
</feature>
<comment type="caution">
    <text evidence="2">The sequence shown here is derived from an EMBL/GenBank/DDBJ whole genome shotgun (WGS) entry which is preliminary data.</text>
</comment>
<feature type="region of interest" description="Disordered" evidence="1">
    <location>
        <begin position="423"/>
        <end position="445"/>
    </location>
</feature>
<evidence type="ECO:0000313" key="2">
    <source>
        <dbReference type="EMBL" id="GJT18296.1"/>
    </source>
</evidence>
<accession>A0ABQ5BU48</accession>
<evidence type="ECO:0000313" key="3">
    <source>
        <dbReference type="Proteomes" id="UP001151760"/>
    </source>
</evidence>
<feature type="compositionally biased region" description="Basic and acidic residues" evidence="1">
    <location>
        <begin position="313"/>
        <end position="323"/>
    </location>
</feature>
<protein>
    <submittedName>
        <fullName evidence="2">Uncharacterized protein</fullName>
    </submittedName>
</protein>
<keyword evidence="3" id="KW-1185">Reference proteome</keyword>
<evidence type="ECO:0000256" key="1">
    <source>
        <dbReference type="SAM" id="MobiDB-lite"/>
    </source>
</evidence>
<sequence length="664" mass="76780">MNPVATQQATLNNSLVAPEKRLKIEKYIARIAFSKPQREETYQVTLDALKLSPCYLAFLVTAEGPECDMLSVIHTDQVHQPWRTFSTIINRCISGKTTRLDRLRESQAQILWGMYNKKDLDYVALLWEDFMYQDDNKEISSVRKEHMPYPRFTKVIISHFISKDKTIFIRNMINLHTIRDDLLLGTLKFVSKTQDYQQHGALIHDDMMNQDIKDSKAYKTYYDFATGKVPPKKARKYNKVASPFQKIISYLRRRTCFVIRDTPSVPISKKKAPAKGGKGKGDRVGSQPKVLDESQDKTTSTYKGISTKPGVSDVHKYFSKSENESWGDSGNDDNDDDSNEVTKDDDNEDDVECDANDDKEASNSEKKDSNKDENLNLNQNDDEEEEKEEEYVRTPDSFEFNDDDEEYDELYKDVNVRSKVVEHEKVGKGDAEMTDTTHESASQENDLEYLKGGSFSSKYTTSTTKTKAAKYDTTKGIENMVTSLWSLVKVAYHKYVMWGISYWGPKRQHFYGYASNRKSKHDVGDQSLHKFVEGDFPRLNLHDIEDMLLLLVQKKLSNLERDDLFDLNVALQMFTRRVVILKRVEDLQLGVKSYQKKLNLTRPKTFRSDISKMTPCTAYNNSQGIMYQDKFRRNRLMRFDELYKFCDGTISSIQRVLHDIASSL</sequence>
<reference evidence="2" key="2">
    <citation type="submission" date="2022-01" db="EMBL/GenBank/DDBJ databases">
        <authorList>
            <person name="Yamashiro T."/>
            <person name="Shiraishi A."/>
            <person name="Satake H."/>
            <person name="Nakayama K."/>
        </authorList>
    </citation>
    <scope>NUCLEOTIDE SEQUENCE</scope>
</reference>
<dbReference type="EMBL" id="BQNB010013626">
    <property type="protein sequence ID" value="GJT18296.1"/>
    <property type="molecule type" value="Genomic_DNA"/>
</dbReference>
<name>A0ABQ5BU48_9ASTR</name>
<proteinExistence type="predicted"/>
<feature type="compositionally biased region" description="Basic and acidic residues" evidence="1">
    <location>
        <begin position="423"/>
        <end position="438"/>
    </location>
</feature>